<keyword evidence="1" id="KW-0732">Signal</keyword>
<dbReference type="AlphaFoldDB" id="B0VFX3"/>
<proteinExistence type="predicted"/>
<dbReference type="HOGENOM" id="CLU_1902987_0_0_0"/>
<dbReference type="InterPro" id="IPR049806">
    <property type="entry name" value="MasK-like_C"/>
</dbReference>
<sequence length="133" mass="15183">MKKTKFGLLLGIGICAIIIVSCSAPETYSSKPVSQSTEQKTPEIEKVSKVVNYHQDKLQAIYKKHTYQNAMQGDLEFTLYITNEGQVQEVEVKALSGKFFSNFIDELKKEIFTWAFPKQDKIIYSFVVSFRKG</sequence>
<evidence type="ECO:0008006" key="4">
    <source>
        <dbReference type="Google" id="ProtNLM"/>
    </source>
</evidence>
<evidence type="ECO:0000313" key="2">
    <source>
        <dbReference type="EMBL" id="CAO81415.1"/>
    </source>
</evidence>
<reference evidence="2 3" key="1">
    <citation type="journal article" date="2008" name="J. Bacteriol.">
        <title>'Candidatus Cloacamonas acidaminovorans': genome sequence reconstruction provides a first glimpse of a new bacterial division.</title>
        <authorList>
            <person name="Pelletier E."/>
            <person name="Kreimeyer A."/>
            <person name="Bocs S."/>
            <person name="Rouy Z."/>
            <person name="Gyapay G."/>
            <person name="Chouari R."/>
            <person name="Riviere D."/>
            <person name="Ganesan A."/>
            <person name="Daegelen P."/>
            <person name="Sghir A."/>
            <person name="Cohen G.N."/>
            <person name="Medigue C."/>
            <person name="Weissenbach J."/>
            <person name="Le Paslier D."/>
        </authorList>
    </citation>
    <scope>NUCLEOTIDE SEQUENCE [LARGE SCALE GENOMIC DNA]</scope>
    <source>
        <strain evidence="3">Evry</strain>
    </source>
</reference>
<dbReference type="KEGG" id="caci:CLOAM1576"/>
<evidence type="ECO:0000256" key="1">
    <source>
        <dbReference type="SAM" id="SignalP"/>
    </source>
</evidence>
<name>B0VFX3_CLOAI</name>
<feature type="chain" id="PRO_5002758196" description="TonB C-terminal domain-containing protein" evidence="1">
    <location>
        <begin position="24"/>
        <end position="133"/>
    </location>
</feature>
<accession>B0VFX3</accession>
<dbReference type="RefSeq" id="WP_015425273.1">
    <property type="nucleotide sequence ID" value="NC_020449.1"/>
</dbReference>
<dbReference type="NCBIfam" id="NF033768">
    <property type="entry name" value="myxo_SS_tail"/>
    <property type="match status" value="1"/>
</dbReference>
<dbReference type="Proteomes" id="UP000002019">
    <property type="component" value="Chromosome"/>
</dbReference>
<dbReference type="PROSITE" id="PS51257">
    <property type="entry name" value="PROKAR_LIPOPROTEIN"/>
    <property type="match status" value="1"/>
</dbReference>
<organism evidence="2 3">
    <name type="scientific">Cloacimonas acidaminovorans (strain Evry)</name>
    <dbReference type="NCBI Taxonomy" id="459349"/>
    <lineage>
        <taxon>Bacteria</taxon>
        <taxon>Pseudomonadati</taxon>
        <taxon>Candidatus Cloacimonadota</taxon>
        <taxon>Candidatus Cloacimonadia</taxon>
        <taxon>Candidatus Cloacimonadales</taxon>
        <taxon>Candidatus Cloacimonadaceae</taxon>
        <taxon>Candidatus Cloacimonas</taxon>
    </lineage>
</organism>
<gene>
    <name evidence="2" type="ordered locus">CLOAM1576</name>
</gene>
<keyword evidence="3" id="KW-1185">Reference proteome</keyword>
<evidence type="ECO:0000313" key="3">
    <source>
        <dbReference type="Proteomes" id="UP000002019"/>
    </source>
</evidence>
<feature type="signal peptide" evidence="1">
    <location>
        <begin position="1"/>
        <end position="23"/>
    </location>
</feature>
<dbReference type="EMBL" id="CU466930">
    <property type="protein sequence ID" value="CAO81415.1"/>
    <property type="molecule type" value="Genomic_DNA"/>
</dbReference>
<protein>
    <recommendedName>
        <fullName evidence="4">TonB C-terminal domain-containing protein</fullName>
    </recommendedName>
</protein>
<dbReference type="STRING" id="459349.CLOAM1576"/>